<reference evidence="1 2" key="1">
    <citation type="submission" date="2020-02" db="EMBL/GenBank/DDBJ databases">
        <title>Acidophilic actinobacteria isolated from forest soil.</title>
        <authorList>
            <person name="Golinska P."/>
        </authorList>
    </citation>
    <scope>NUCLEOTIDE SEQUENCE [LARGE SCALE GENOMIC DNA]</scope>
    <source>
        <strain evidence="1 2">NL8</strain>
    </source>
</reference>
<sequence length="112" mass="12015">MNKQPGQRSTLVTSNDLLAAVYAAIPEWDRDLVEDVVVSFGSDGEPFSANDFRHLLPEAAHRHIGAVLNSMSARRPAAIVPVSEVRSTAASTHGKPVKVWRLAEAGGARASR</sequence>
<evidence type="ECO:0000313" key="2">
    <source>
        <dbReference type="Proteomes" id="UP000730482"/>
    </source>
</evidence>
<comment type="caution">
    <text evidence="1">The sequence shown here is derived from an EMBL/GenBank/DDBJ whole genome shotgun (WGS) entry which is preliminary data.</text>
</comment>
<dbReference type="Proteomes" id="UP000730482">
    <property type="component" value="Unassembled WGS sequence"/>
</dbReference>
<gene>
    <name evidence="1" type="ORF">KGQ19_18315</name>
</gene>
<dbReference type="RefSeq" id="WP_212010402.1">
    <property type="nucleotide sequence ID" value="NZ_JAAFYZ010000056.1"/>
</dbReference>
<dbReference type="EMBL" id="JAAFYZ010000056">
    <property type="protein sequence ID" value="MBS2548824.1"/>
    <property type="molecule type" value="Genomic_DNA"/>
</dbReference>
<keyword evidence="2" id="KW-1185">Reference proteome</keyword>
<evidence type="ECO:0000313" key="1">
    <source>
        <dbReference type="EMBL" id="MBS2548824.1"/>
    </source>
</evidence>
<organism evidence="1 2">
    <name type="scientific">Catenulispora pinistramenti</name>
    <dbReference type="NCBI Taxonomy" id="2705254"/>
    <lineage>
        <taxon>Bacteria</taxon>
        <taxon>Bacillati</taxon>
        <taxon>Actinomycetota</taxon>
        <taxon>Actinomycetes</taxon>
        <taxon>Catenulisporales</taxon>
        <taxon>Catenulisporaceae</taxon>
        <taxon>Catenulispora</taxon>
    </lineage>
</organism>
<name>A0ABS5KS13_9ACTN</name>
<protein>
    <submittedName>
        <fullName evidence="1">Uncharacterized protein</fullName>
    </submittedName>
</protein>
<accession>A0ABS5KS13</accession>
<proteinExistence type="predicted"/>